<dbReference type="Proteomes" id="UP000076502">
    <property type="component" value="Unassembled WGS sequence"/>
</dbReference>
<protein>
    <submittedName>
        <fullName evidence="1">Uncharacterized protein</fullName>
    </submittedName>
</protein>
<accession>A0A154P452</accession>
<gene>
    <name evidence="1" type="ORF">WN55_10538</name>
</gene>
<reference evidence="1 2" key="1">
    <citation type="submission" date="2015-07" db="EMBL/GenBank/DDBJ databases">
        <title>The genome of Dufourea novaeangliae.</title>
        <authorList>
            <person name="Pan H."/>
            <person name="Kapheim K."/>
        </authorList>
    </citation>
    <scope>NUCLEOTIDE SEQUENCE [LARGE SCALE GENOMIC DNA]</scope>
    <source>
        <strain evidence="1">0120121106</strain>
        <tissue evidence="1">Whole body</tissue>
    </source>
</reference>
<name>A0A154P452_DUFNO</name>
<keyword evidence="2" id="KW-1185">Reference proteome</keyword>
<dbReference type="AlphaFoldDB" id="A0A154P452"/>
<organism evidence="1 2">
    <name type="scientific">Dufourea novaeangliae</name>
    <name type="common">Sweat bee</name>
    <dbReference type="NCBI Taxonomy" id="178035"/>
    <lineage>
        <taxon>Eukaryota</taxon>
        <taxon>Metazoa</taxon>
        <taxon>Ecdysozoa</taxon>
        <taxon>Arthropoda</taxon>
        <taxon>Hexapoda</taxon>
        <taxon>Insecta</taxon>
        <taxon>Pterygota</taxon>
        <taxon>Neoptera</taxon>
        <taxon>Endopterygota</taxon>
        <taxon>Hymenoptera</taxon>
        <taxon>Apocrita</taxon>
        <taxon>Aculeata</taxon>
        <taxon>Apoidea</taxon>
        <taxon>Anthophila</taxon>
        <taxon>Halictidae</taxon>
        <taxon>Rophitinae</taxon>
        <taxon>Dufourea</taxon>
    </lineage>
</organism>
<evidence type="ECO:0000313" key="1">
    <source>
        <dbReference type="EMBL" id="KZC06627.1"/>
    </source>
</evidence>
<evidence type="ECO:0000313" key="2">
    <source>
        <dbReference type="Proteomes" id="UP000076502"/>
    </source>
</evidence>
<dbReference type="EMBL" id="KQ434809">
    <property type="protein sequence ID" value="KZC06627.1"/>
    <property type="molecule type" value="Genomic_DNA"/>
</dbReference>
<sequence>MRINIIQHSYCIIMQNYIDCPDILELMVVNTTNITRRKFPLFHYKGVTKLLWGPEMGHS</sequence>
<proteinExistence type="predicted"/>